<dbReference type="Proteomes" id="UP000030134">
    <property type="component" value="Unassembled WGS sequence"/>
</dbReference>
<name>A0A0A2G6I3_9PORP</name>
<evidence type="ECO:0000313" key="2">
    <source>
        <dbReference type="Proteomes" id="UP000030134"/>
    </source>
</evidence>
<gene>
    <name evidence="1" type="ORF">HQ36_03860</name>
</gene>
<comment type="caution">
    <text evidence="1">The sequence shown here is derived from an EMBL/GenBank/DDBJ whole genome shotgun (WGS) entry which is preliminary data.</text>
</comment>
<organism evidence="1 2">
    <name type="scientific">Porphyromonas gingivicanis</name>
    <dbReference type="NCBI Taxonomy" id="266762"/>
    <lineage>
        <taxon>Bacteria</taxon>
        <taxon>Pseudomonadati</taxon>
        <taxon>Bacteroidota</taxon>
        <taxon>Bacteroidia</taxon>
        <taxon>Bacteroidales</taxon>
        <taxon>Porphyromonadaceae</taxon>
        <taxon>Porphyromonas</taxon>
    </lineage>
</organism>
<reference evidence="1 2" key="1">
    <citation type="submission" date="2014-08" db="EMBL/GenBank/DDBJ databases">
        <title>Porphyromonas gingivicanis strain:COT-022_OH1391 Genome sequencing.</title>
        <authorList>
            <person name="Wallis C."/>
            <person name="Deusch O."/>
            <person name="O'Flynn C."/>
            <person name="Davis I."/>
            <person name="Jospin G."/>
            <person name="Darling A.E."/>
            <person name="Coil D.A."/>
            <person name="Alexiev A."/>
            <person name="Horsfall A."/>
            <person name="Kirkwood N."/>
            <person name="Harris S."/>
            <person name="Eisen J.A."/>
        </authorList>
    </citation>
    <scope>NUCLEOTIDE SEQUENCE [LARGE SCALE GENOMIC DNA]</scope>
    <source>
        <strain evidence="2">COT-022 OH1391</strain>
    </source>
</reference>
<accession>A0A0A2G6I3</accession>
<proteinExistence type="predicted"/>
<evidence type="ECO:0000313" key="1">
    <source>
        <dbReference type="EMBL" id="KGN98062.1"/>
    </source>
</evidence>
<keyword evidence="2" id="KW-1185">Reference proteome</keyword>
<dbReference type="AlphaFoldDB" id="A0A0A2G6I3"/>
<sequence length="82" mass="9789">MHILLSWRHSFSKDLFITIGRVFRESPCTQRYLYFSKFSVAGRHRKKEKEAITPLPLYKVVLSRLCKSLEGRANRRNVYLLM</sequence>
<protein>
    <submittedName>
        <fullName evidence="1">Uncharacterized protein</fullName>
    </submittedName>
</protein>
<dbReference type="EMBL" id="JQZW01000008">
    <property type="protein sequence ID" value="KGN98062.1"/>
    <property type="molecule type" value="Genomic_DNA"/>
</dbReference>